<dbReference type="EMBL" id="JXJT01000005">
    <property type="protein sequence ID" value="PCS04079.1"/>
    <property type="molecule type" value="Genomic_DNA"/>
</dbReference>
<evidence type="ECO:0000313" key="1">
    <source>
        <dbReference type="EMBL" id="PCS04079.1"/>
    </source>
</evidence>
<comment type="caution">
    <text evidence="1">The sequence shown here is derived from an EMBL/GenBank/DDBJ whole genome shotgun (WGS) entry which is preliminary data.</text>
</comment>
<proteinExistence type="predicted"/>
<organism evidence="1 2">
    <name type="scientific">Pseudolactococcus chungangensis CAU 28 = DSM 22330</name>
    <dbReference type="NCBI Taxonomy" id="1122154"/>
    <lineage>
        <taxon>Bacteria</taxon>
        <taxon>Bacillati</taxon>
        <taxon>Bacillota</taxon>
        <taxon>Bacilli</taxon>
        <taxon>Lactobacillales</taxon>
        <taxon>Streptococcaceae</taxon>
        <taxon>Pseudolactococcus</taxon>
    </lineage>
</organism>
<dbReference type="Proteomes" id="UP000218979">
    <property type="component" value="Unassembled WGS sequence"/>
</dbReference>
<evidence type="ECO:0008006" key="3">
    <source>
        <dbReference type="Google" id="ProtNLM"/>
    </source>
</evidence>
<keyword evidence="2" id="KW-1185">Reference proteome</keyword>
<sequence length="37" mass="4317">MRHIMTVDEHGLTLVNKFIPMNEIEKNEFSAKYDGHA</sequence>
<reference evidence="1 2" key="1">
    <citation type="submission" date="2014-12" db="EMBL/GenBank/DDBJ databases">
        <title>Draft genome sequences of 10 type strains of Lactococcus.</title>
        <authorList>
            <person name="Sun Z."/>
            <person name="Zhong Z."/>
            <person name="Liu W."/>
            <person name="Zhang W."/>
            <person name="Zhang H."/>
        </authorList>
    </citation>
    <scope>NUCLEOTIDE SEQUENCE [LARGE SCALE GENOMIC DNA]</scope>
    <source>
        <strain evidence="1 2">DSM 22330</strain>
    </source>
</reference>
<protein>
    <recommendedName>
        <fullName evidence="3">Transposase</fullName>
    </recommendedName>
</protein>
<gene>
    <name evidence="1" type="ORF">RR45_GL001670</name>
</gene>
<name>A0ABX4I7V9_9LACT</name>
<evidence type="ECO:0000313" key="2">
    <source>
        <dbReference type="Proteomes" id="UP000218979"/>
    </source>
</evidence>
<accession>A0ABX4I7V9</accession>